<feature type="compositionally biased region" description="Low complexity" evidence="1">
    <location>
        <begin position="31"/>
        <end position="44"/>
    </location>
</feature>
<dbReference type="WBParaSite" id="SSLN_0001773901-mRNA-1">
    <property type="protein sequence ID" value="SSLN_0001773901-mRNA-1"/>
    <property type="gene ID" value="SSLN_0001773901"/>
</dbReference>
<evidence type="ECO:0000256" key="1">
    <source>
        <dbReference type="SAM" id="MobiDB-lite"/>
    </source>
</evidence>
<sequence>MRVSGVLYASTPGKSTPFFFSTVPCPRPSSLHFSPSPHPSFFPSRSKKSYGKSFATSIPKAAQTNRSFSH</sequence>
<dbReference type="AlphaFoldDB" id="A0A183TKU2"/>
<gene>
    <name evidence="2" type="ORF">SSLN_LOCUS17090</name>
</gene>
<dbReference type="Proteomes" id="UP000275846">
    <property type="component" value="Unassembled WGS sequence"/>
</dbReference>
<evidence type="ECO:0000313" key="4">
    <source>
        <dbReference type="WBParaSite" id="SSLN_0001773901-mRNA-1"/>
    </source>
</evidence>
<reference evidence="2 3" key="2">
    <citation type="submission" date="2018-11" db="EMBL/GenBank/DDBJ databases">
        <authorList>
            <consortium name="Pathogen Informatics"/>
        </authorList>
    </citation>
    <scope>NUCLEOTIDE SEQUENCE [LARGE SCALE GENOMIC DNA]</scope>
    <source>
        <strain evidence="2 3">NST_G2</strain>
    </source>
</reference>
<dbReference type="EMBL" id="UYSU01041960">
    <property type="protein sequence ID" value="VDM03476.1"/>
    <property type="molecule type" value="Genomic_DNA"/>
</dbReference>
<proteinExistence type="predicted"/>
<name>A0A183TKU2_SCHSO</name>
<keyword evidence="3" id="KW-1185">Reference proteome</keyword>
<evidence type="ECO:0000313" key="3">
    <source>
        <dbReference type="Proteomes" id="UP000275846"/>
    </source>
</evidence>
<accession>A0A183TKU2</accession>
<feature type="region of interest" description="Disordered" evidence="1">
    <location>
        <begin position="31"/>
        <end position="70"/>
    </location>
</feature>
<evidence type="ECO:0000313" key="2">
    <source>
        <dbReference type="EMBL" id="VDM03476.1"/>
    </source>
</evidence>
<organism evidence="4">
    <name type="scientific">Schistocephalus solidus</name>
    <name type="common">Tapeworm</name>
    <dbReference type="NCBI Taxonomy" id="70667"/>
    <lineage>
        <taxon>Eukaryota</taxon>
        <taxon>Metazoa</taxon>
        <taxon>Spiralia</taxon>
        <taxon>Lophotrochozoa</taxon>
        <taxon>Platyhelminthes</taxon>
        <taxon>Cestoda</taxon>
        <taxon>Eucestoda</taxon>
        <taxon>Diphyllobothriidea</taxon>
        <taxon>Diphyllobothriidae</taxon>
        <taxon>Schistocephalus</taxon>
    </lineage>
</organism>
<reference evidence="4" key="1">
    <citation type="submission" date="2016-06" db="UniProtKB">
        <authorList>
            <consortium name="WormBaseParasite"/>
        </authorList>
    </citation>
    <scope>IDENTIFICATION</scope>
</reference>
<protein>
    <submittedName>
        <fullName evidence="2 4">Uncharacterized protein</fullName>
    </submittedName>
</protein>